<dbReference type="AlphaFoldDB" id="A0AAQ3T8V8"/>
<evidence type="ECO:0000256" key="2">
    <source>
        <dbReference type="ARBA" id="ARBA00022690"/>
    </source>
</evidence>
<evidence type="ECO:0000256" key="6">
    <source>
        <dbReference type="SAM" id="SignalP"/>
    </source>
</evidence>
<dbReference type="SMART" id="SM00269">
    <property type="entry name" value="BowB"/>
    <property type="match status" value="1"/>
</dbReference>
<dbReference type="PANTHER" id="PTHR33479:SF4">
    <property type="entry name" value="BOWMAN-BIRK TYPE TRYPSIN INHIBITOR"/>
    <property type="match status" value="1"/>
</dbReference>
<evidence type="ECO:0000313" key="9">
    <source>
        <dbReference type="Proteomes" id="UP001341281"/>
    </source>
</evidence>
<dbReference type="CDD" id="cd00023">
    <property type="entry name" value="BBI"/>
    <property type="match status" value="1"/>
</dbReference>
<dbReference type="InterPro" id="IPR035995">
    <property type="entry name" value="Bowman-Birk_prot_inh"/>
</dbReference>
<proteinExistence type="inferred from homology"/>
<dbReference type="InterPro" id="IPR000877">
    <property type="entry name" value="Prot_inh_BBI"/>
</dbReference>
<evidence type="ECO:0000256" key="5">
    <source>
        <dbReference type="RuleBase" id="RU003856"/>
    </source>
</evidence>
<dbReference type="Gene3D" id="2.10.69.10">
    <property type="entry name" value="Cysteine Protease (Bromelain) Inhibitor, subunit H"/>
    <property type="match status" value="1"/>
</dbReference>
<evidence type="ECO:0000256" key="4">
    <source>
        <dbReference type="ARBA" id="ARBA00023157"/>
    </source>
</evidence>
<feature type="domain" description="Bowman-Birk serine protease inhibitors family" evidence="7">
    <location>
        <begin position="47"/>
        <end position="105"/>
    </location>
</feature>
<dbReference type="EMBL" id="CP144748">
    <property type="protein sequence ID" value="WVZ68179.1"/>
    <property type="molecule type" value="Genomic_DNA"/>
</dbReference>
<keyword evidence="2 5" id="KW-0646">Protease inhibitor</keyword>
<name>A0AAQ3T8V8_PASNO</name>
<comment type="similarity">
    <text evidence="1 5">Belongs to the Bowman-Birk serine protease inhibitor family.</text>
</comment>
<sequence length="109" mass="11291">MKPQVLLVLLAVLSVLAALPLAESKGHDGIGQGQRAKDATTADAWPCCDNCGSCTRSIPPLCQCLDAAPTGCNPACRNCVKSSLGGGSDAFRCMDRIANLCKRRCTPAA</sequence>
<dbReference type="SUPFAM" id="SSF57247">
    <property type="entry name" value="Bowman-Birk inhibitor, BBI"/>
    <property type="match status" value="1"/>
</dbReference>
<keyword evidence="4" id="KW-1015">Disulfide bond</keyword>
<dbReference type="Proteomes" id="UP001341281">
    <property type="component" value="Chromosome 04"/>
</dbReference>
<evidence type="ECO:0000256" key="3">
    <source>
        <dbReference type="ARBA" id="ARBA00022900"/>
    </source>
</evidence>
<dbReference type="PANTHER" id="PTHR33479">
    <property type="entry name" value="BOWMAN-BIRK TYPE BRAN TRYPSIN INHIBITOR"/>
    <property type="match status" value="1"/>
</dbReference>
<evidence type="ECO:0000313" key="8">
    <source>
        <dbReference type="EMBL" id="WVZ68179.1"/>
    </source>
</evidence>
<feature type="signal peptide" evidence="6">
    <location>
        <begin position="1"/>
        <end position="24"/>
    </location>
</feature>
<reference evidence="8 9" key="1">
    <citation type="submission" date="2024-02" db="EMBL/GenBank/DDBJ databases">
        <title>High-quality chromosome-scale genome assembly of Pensacola bahiagrass (Paspalum notatum Flugge var. saurae).</title>
        <authorList>
            <person name="Vega J.M."/>
            <person name="Podio M."/>
            <person name="Orjuela J."/>
            <person name="Siena L.A."/>
            <person name="Pessino S.C."/>
            <person name="Combes M.C."/>
            <person name="Mariac C."/>
            <person name="Albertini E."/>
            <person name="Pupilli F."/>
            <person name="Ortiz J.P.A."/>
            <person name="Leblanc O."/>
        </authorList>
    </citation>
    <scope>NUCLEOTIDE SEQUENCE [LARGE SCALE GENOMIC DNA]</scope>
    <source>
        <strain evidence="8">R1</strain>
        <tissue evidence="8">Leaf</tissue>
    </source>
</reference>
<keyword evidence="6" id="KW-0732">Signal</keyword>
<evidence type="ECO:0000259" key="7">
    <source>
        <dbReference type="SMART" id="SM00269"/>
    </source>
</evidence>
<protein>
    <recommendedName>
        <fullName evidence="7">Bowman-Birk serine protease inhibitors family domain-containing protein</fullName>
    </recommendedName>
</protein>
<gene>
    <name evidence="8" type="ORF">U9M48_017152</name>
</gene>
<keyword evidence="9" id="KW-1185">Reference proteome</keyword>
<dbReference type="GO" id="GO:0005576">
    <property type="term" value="C:extracellular region"/>
    <property type="evidence" value="ECO:0007669"/>
    <property type="project" value="InterPro"/>
</dbReference>
<evidence type="ECO:0000256" key="1">
    <source>
        <dbReference type="ARBA" id="ARBA00008506"/>
    </source>
</evidence>
<dbReference type="GO" id="GO:0004867">
    <property type="term" value="F:serine-type endopeptidase inhibitor activity"/>
    <property type="evidence" value="ECO:0007669"/>
    <property type="project" value="UniProtKB-KW"/>
</dbReference>
<keyword evidence="3 5" id="KW-0722">Serine protease inhibitor</keyword>
<dbReference type="Pfam" id="PF00228">
    <property type="entry name" value="Bowman-Birk_leg"/>
    <property type="match status" value="1"/>
</dbReference>
<organism evidence="8 9">
    <name type="scientific">Paspalum notatum var. saurae</name>
    <dbReference type="NCBI Taxonomy" id="547442"/>
    <lineage>
        <taxon>Eukaryota</taxon>
        <taxon>Viridiplantae</taxon>
        <taxon>Streptophyta</taxon>
        <taxon>Embryophyta</taxon>
        <taxon>Tracheophyta</taxon>
        <taxon>Spermatophyta</taxon>
        <taxon>Magnoliopsida</taxon>
        <taxon>Liliopsida</taxon>
        <taxon>Poales</taxon>
        <taxon>Poaceae</taxon>
        <taxon>PACMAD clade</taxon>
        <taxon>Panicoideae</taxon>
        <taxon>Andropogonodae</taxon>
        <taxon>Paspaleae</taxon>
        <taxon>Paspalinae</taxon>
        <taxon>Paspalum</taxon>
    </lineage>
</organism>
<feature type="chain" id="PRO_5042829828" description="Bowman-Birk serine protease inhibitors family domain-containing protein" evidence="6">
    <location>
        <begin position="25"/>
        <end position="109"/>
    </location>
</feature>
<accession>A0AAQ3T8V8</accession>